<keyword evidence="3" id="KW-1185">Reference proteome</keyword>
<dbReference type="HOGENOM" id="CLU_1378903_0_0_1"/>
<gene>
    <name evidence="2" type="ORF">SEPMUDRAFT_104411</name>
</gene>
<evidence type="ECO:0000313" key="3">
    <source>
        <dbReference type="Proteomes" id="UP000016931"/>
    </source>
</evidence>
<dbReference type="RefSeq" id="XP_016765229.1">
    <property type="nucleotide sequence ID" value="XM_016900539.1"/>
</dbReference>
<evidence type="ECO:0000256" key="1">
    <source>
        <dbReference type="SAM" id="MobiDB-lite"/>
    </source>
</evidence>
<dbReference type="EMBL" id="KB456260">
    <property type="protein sequence ID" value="EMF17108.1"/>
    <property type="molecule type" value="Genomic_DNA"/>
</dbReference>
<dbReference type="GeneID" id="27897676"/>
<feature type="region of interest" description="Disordered" evidence="1">
    <location>
        <begin position="44"/>
        <end position="88"/>
    </location>
</feature>
<accession>N1QMF3</accession>
<feature type="compositionally biased region" description="Basic and acidic residues" evidence="1">
    <location>
        <begin position="57"/>
        <end position="70"/>
    </location>
</feature>
<sequence length="198" mass="22101">MAQYRSAADNECSNERVGRSVLGVIVLTLYLSQIPWKHLGSSPLRTQCKVRGTGGQRRGDTPSPREKQEVSTRQIRPATMPARKHKSVHYNNPDTVDATPNNSQQHPLLVQINKPIRRMRMGHCGTVVITSTRRYLIEEYLLPPTADEHTGCLPCLTLHSYTLGSVGSRCGLIGSYRDDRQVGGQQLINDHATFDDIL</sequence>
<dbReference type="Proteomes" id="UP000016931">
    <property type="component" value="Unassembled WGS sequence"/>
</dbReference>
<name>N1QMF3_SPHMS</name>
<evidence type="ECO:0000313" key="2">
    <source>
        <dbReference type="EMBL" id="EMF17108.1"/>
    </source>
</evidence>
<protein>
    <submittedName>
        <fullName evidence="2">Uncharacterized protein</fullName>
    </submittedName>
</protein>
<organism evidence="2 3">
    <name type="scientific">Sphaerulina musiva (strain SO2202)</name>
    <name type="common">Poplar stem canker fungus</name>
    <name type="synonym">Septoria musiva</name>
    <dbReference type="NCBI Taxonomy" id="692275"/>
    <lineage>
        <taxon>Eukaryota</taxon>
        <taxon>Fungi</taxon>
        <taxon>Dikarya</taxon>
        <taxon>Ascomycota</taxon>
        <taxon>Pezizomycotina</taxon>
        <taxon>Dothideomycetes</taxon>
        <taxon>Dothideomycetidae</taxon>
        <taxon>Mycosphaerellales</taxon>
        <taxon>Mycosphaerellaceae</taxon>
        <taxon>Sphaerulina</taxon>
    </lineage>
</organism>
<reference evidence="2 3" key="1">
    <citation type="journal article" date="2012" name="PLoS Pathog.">
        <title>Diverse lifestyles and strategies of plant pathogenesis encoded in the genomes of eighteen Dothideomycetes fungi.</title>
        <authorList>
            <person name="Ohm R.A."/>
            <person name="Feau N."/>
            <person name="Henrissat B."/>
            <person name="Schoch C.L."/>
            <person name="Horwitz B.A."/>
            <person name="Barry K.W."/>
            <person name="Condon B.J."/>
            <person name="Copeland A.C."/>
            <person name="Dhillon B."/>
            <person name="Glaser F."/>
            <person name="Hesse C.N."/>
            <person name="Kosti I."/>
            <person name="LaButti K."/>
            <person name="Lindquist E.A."/>
            <person name="Lucas S."/>
            <person name="Salamov A.A."/>
            <person name="Bradshaw R.E."/>
            <person name="Ciuffetti L."/>
            <person name="Hamelin R.C."/>
            <person name="Kema G.H.J."/>
            <person name="Lawrence C."/>
            <person name="Scott J.A."/>
            <person name="Spatafora J.W."/>
            <person name="Turgeon B.G."/>
            <person name="de Wit P.J.G.M."/>
            <person name="Zhong S."/>
            <person name="Goodwin S.B."/>
            <person name="Grigoriev I.V."/>
        </authorList>
    </citation>
    <scope>NUCLEOTIDE SEQUENCE [LARGE SCALE GENOMIC DNA]</scope>
    <source>
        <strain evidence="2 3">SO2202</strain>
    </source>
</reference>
<proteinExistence type="predicted"/>
<dbReference type="AlphaFoldDB" id="N1QMF3"/>